<dbReference type="InterPro" id="IPR050109">
    <property type="entry name" value="HTH-type_TetR-like_transc_reg"/>
</dbReference>
<dbReference type="PRINTS" id="PR00455">
    <property type="entry name" value="HTHTETR"/>
</dbReference>
<keyword evidence="7" id="KW-1185">Reference proteome</keyword>
<keyword evidence="1" id="KW-0805">Transcription regulation</keyword>
<dbReference type="PANTHER" id="PTHR30055">
    <property type="entry name" value="HTH-TYPE TRANSCRIPTIONAL REGULATOR RUTR"/>
    <property type="match status" value="1"/>
</dbReference>
<dbReference type="SUPFAM" id="SSF46689">
    <property type="entry name" value="Homeodomain-like"/>
    <property type="match status" value="1"/>
</dbReference>
<sequence length="188" mass="20750">MSTHRFGRIAARNVEQIRRAAISAFHGRGLDTPLEQIAASAGVSKGTIYHRFGGRSGLIDAVIGELVGVEMHKIINRALQTIDPWASVATYIADRRALHYREPAAVDSLIMAYPQSEQLALLAAAATEATDKLLQRAKNAHTLRNDFTTSDLFYADAGNGLAMRQFGRPSLPDYNRRTALFIESLRER</sequence>
<dbReference type="RefSeq" id="WP_259612011.1">
    <property type="nucleotide sequence ID" value="NZ_CP091139.2"/>
</dbReference>
<feature type="domain" description="HTH tetR-type" evidence="5">
    <location>
        <begin position="11"/>
        <end position="70"/>
    </location>
</feature>
<dbReference type="PROSITE" id="PS50977">
    <property type="entry name" value="HTH_TETR_2"/>
    <property type="match status" value="1"/>
</dbReference>
<keyword evidence="2 4" id="KW-0238">DNA-binding</keyword>
<dbReference type="InterPro" id="IPR009057">
    <property type="entry name" value="Homeodomain-like_sf"/>
</dbReference>
<evidence type="ECO:0000256" key="4">
    <source>
        <dbReference type="PROSITE-ProRule" id="PRU00335"/>
    </source>
</evidence>
<feature type="DNA-binding region" description="H-T-H motif" evidence="4">
    <location>
        <begin position="33"/>
        <end position="52"/>
    </location>
</feature>
<evidence type="ECO:0000256" key="1">
    <source>
        <dbReference type="ARBA" id="ARBA00023015"/>
    </source>
</evidence>
<dbReference type="InterPro" id="IPR036271">
    <property type="entry name" value="Tet_transcr_reg_TetR-rel_C_sf"/>
</dbReference>
<dbReference type="Gene3D" id="1.10.357.10">
    <property type="entry name" value="Tetracycline Repressor, domain 2"/>
    <property type="match status" value="1"/>
</dbReference>
<accession>A0ABY5NJW9</accession>
<evidence type="ECO:0000256" key="2">
    <source>
        <dbReference type="ARBA" id="ARBA00023125"/>
    </source>
</evidence>
<protein>
    <submittedName>
        <fullName evidence="6">TetR/AcrR family transcriptional regulator</fullName>
    </submittedName>
</protein>
<proteinExistence type="predicted"/>
<evidence type="ECO:0000313" key="6">
    <source>
        <dbReference type="EMBL" id="UUT35416.1"/>
    </source>
</evidence>
<gene>
    <name evidence="6" type="ORF">L2X98_18600</name>
</gene>
<dbReference type="Pfam" id="PF00440">
    <property type="entry name" value="TetR_N"/>
    <property type="match status" value="1"/>
</dbReference>
<evidence type="ECO:0000259" key="5">
    <source>
        <dbReference type="PROSITE" id="PS50977"/>
    </source>
</evidence>
<dbReference type="SUPFAM" id="SSF48498">
    <property type="entry name" value="Tetracyclin repressor-like, C-terminal domain"/>
    <property type="match status" value="1"/>
</dbReference>
<dbReference type="InterPro" id="IPR001647">
    <property type="entry name" value="HTH_TetR"/>
</dbReference>
<evidence type="ECO:0000313" key="7">
    <source>
        <dbReference type="Proteomes" id="UP001054811"/>
    </source>
</evidence>
<name>A0ABY5NJW9_9MICO</name>
<organism evidence="6 7">
    <name type="scientific">Microbacterium elymi</name>
    <dbReference type="NCBI Taxonomy" id="2909587"/>
    <lineage>
        <taxon>Bacteria</taxon>
        <taxon>Bacillati</taxon>
        <taxon>Actinomycetota</taxon>
        <taxon>Actinomycetes</taxon>
        <taxon>Micrococcales</taxon>
        <taxon>Microbacteriaceae</taxon>
        <taxon>Microbacterium</taxon>
    </lineage>
</organism>
<dbReference type="Proteomes" id="UP001054811">
    <property type="component" value="Chromosome"/>
</dbReference>
<evidence type="ECO:0000256" key="3">
    <source>
        <dbReference type="ARBA" id="ARBA00023163"/>
    </source>
</evidence>
<reference evidence="6" key="1">
    <citation type="submission" date="2022-01" db="EMBL/GenBank/DDBJ databases">
        <title>Microbacterium eymi and Microbacterium rhizovicinus sp. nov., isolated from the rhizospheric soil of Elymus tsukushiensis, a plant native to the Dokdo Islands, Republic of Korea.</title>
        <authorList>
            <person name="Hwang Y.J."/>
        </authorList>
    </citation>
    <scope>NUCLEOTIDE SEQUENCE</scope>
    <source>
        <strain evidence="6">KUDC0405</strain>
    </source>
</reference>
<keyword evidence="3" id="KW-0804">Transcription</keyword>
<dbReference type="PANTHER" id="PTHR30055:SF234">
    <property type="entry name" value="HTH-TYPE TRANSCRIPTIONAL REGULATOR BETI"/>
    <property type="match status" value="1"/>
</dbReference>
<dbReference type="EMBL" id="CP091139">
    <property type="protein sequence ID" value="UUT35416.1"/>
    <property type="molecule type" value="Genomic_DNA"/>
</dbReference>